<dbReference type="GO" id="GO:0016829">
    <property type="term" value="F:lyase activity"/>
    <property type="evidence" value="ECO:0007669"/>
    <property type="project" value="UniProtKB-KW"/>
</dbReference>
<keyword evidence="2 3" id="KW-0456">Lyase</keyword>
<dbReference type="eggNOG" id="COG4336">
    <property type="taxonomic scope" value="Bacteria"/>
</dbReference>
<protein>
    <recommendedName>
        <fullName evidence="3">Putative hydro-lyase BleG1_0203</fullName>
        <ecNumber evidence="3">4.2.1.-</ecNumber>
    </recommendedName>
</protein>
<dbReference type="RefSeq" id="WP_038485059.1">
    <property type="nucleotide sequence ID" value="NZ_CP003923.1"/>
</dbReference>
<dbReference type="AlphaFoldDB" id="A0A060LN51"/>
<dbReference type="OrthoDB" id="149585at2"/>
<evidence type="ECO:0000313" key="4">
    <source>
        <dbReference type="EMBL" id="AIC92811.1"/>
    </source>
</evidence>
<dbReference type="PANTHER" id="PTHR32022">
    <property type="entry name" value="D-GLUTAMATE CYCLASE, MITOCHONDRIAL"/>
    <property type="match status" value="1"/>
</dbReference>
<dbReference type="InterPro" id="IPR038021">
    <property type="entry name" value="Putative_hydro-lyase"/>
</dbReference>
<dbReference type="Gene3D" id="3.40.1640.10">
    <property type="entry name" value="PSTPO5379-like"/>
    <property type="match status" value="1"/>
</dbReference>
<comment type="similarity">
    <text evidence="1 3">Belongs to the D-glutamate cyclase family.</text>
</comment>
<dbReference type="Gene3D" id="3.30.2040.10">
    <property type="entry name" value="PSTPO5379-like domain"/>
    <property type="match status" value="1"/>
</dbReference>
<organism evidence="4 5">
    <name type="scientific">Shouchella lehensis G1</name>
    <dbReference type="NCBI Taxonomy" id="1246626"/>
    <lineage>
        <taxon>Bacteria</taxon>
        <taxon>Bacillati</taxon>
        <taxon>Bacillota</taxon>
        <taxon>Bacilli</taxon>
        <taxon>Bacillales</taxon>
        <taxon>Bacillaceae</taxon>
        <taxon>Shouchella</taxon>
    </lineage>
</organism>
<dbReference type="PANTHER" id="PTHR32022:SF10">
    <property type="entry name" value="D-GLUTAMATE CYCLASE, MITOCHONDRIAL"/>
    <property type="match status" value="1"/>
</dbReference>
<dbReference type="KEGG" id="ble:BleG1_0203"/>
<dbReference type="InterPro" id="IPR009906">
    <property type="entry name" value="D-Glu_cyclase"/>
</dbReference>
<dbReference type="NCBIfam" id="NF003969">
    <property type="entry name" value="PRK05463.1"/>
    <property type="match status" value="1"/>
</dbReference>
<dbReference type="FunFam" id="3.30.2040.10:FF:000001">
    <property type="entry name" value="D-glutamate cyclase, mitochondrial"/>
    <property type="match status" value="1"/>
</dbReference>
<accession>A0A060LN51</accession>
<evidence type="ECO:0000256" key="3">
    <source>
        <dbReference type="HAMAP-Rule" id="MF_01830"/>
    </source>
</evidence>
<evidence type="ECO:0000256" key="2">
    <source>
        <dbReference type="ARBA" id="ARBA00023239"/>
    </source>
</evidence>
<dbReference type="PATRIC" id="fig|1246626.3.peg.185"/>
<dbReference type="STRING" id="1246626.BleG1_0203"/>
<keyword evidence="5" id="KW-1185">Reference proteome</keyword>
<dbReference type="EC" id="4.2.1.-" evidence="3"/>
<evidence type="ECO:0000313" key="5">
    <source>
        <dbReference type="Proteomes" id="UP000027142"/>
    </source>
</evidence>
<dbReference type="HOGENOM" id="CLU_059759_0_0_9"/>
<dbReference type="InterPro" id="IPR016938">
    <property type="entry name" value="UPF0317"/>
</dbReference>
<dbReference type="Pfam" id="PF07286">
    <property type="entry name" value="D-Glu_cyclase"/>
    <property type="match status" value="1"/>
</dbReference>
<dbReference type="HAMAP" id="MF_01830">
    <property type="entry name" value="Hydro_lyase"/>
    <property type="match status" value="1"/>
</dbReference>
<dbReference type="PIRSF" id="PIRSF029755">
    <property type="entry name" value="UCP029755"/>
    <property type="match status" value="1"/>
</dbReference>
<gene>
    <name evidence="4" type="ORF">BleG1_0203</name>
</gene>
<proteinExistence type="inferred from homology"/>
<dbReference type="SUPFAM" id="SSF160920">
    <property type="entry name" value="PSTPO5379-like"/>
    <property type="match status" value="1"/>
</dbReference>
<name>A0A060LN51_9BACI</name>
<evidence type="ECO:0000256" key="1">
    <source>
        <dbReference type="ARBA" id="ARBA00007896"/>
    </source>
</evidence>
<dbReference type="Proteomes" id="UP000027142">
    <property type="component" value="Chromosome"/>
</dbReference>
<reference evidence="4 5" key="1">
    <citation type="journal article" date="2014" name="Gene">
        <title>A comparative genomic analysis of the alkalitolerant soil bacterium Bacillus lehensis G1.</title>
        <authorList>
            <person name="Noor Y.M."/>
            <person name="Samsulrizal N.H."/>
            <person name="Jema'on N.A."/>
            <person name="Low K.O."/>
            <person name="Ramli A.N."/>
            <person name="Alias N.I."/>
            <person name="Damis S.I."/>
            <person name="Fuzi S.F."/>
            <person name="Isa M.N."/>
            <person name="Murad A.M."/>
            <person name="Raih M.F."/>
            <person name="Bakar F.D."/>
            <person name="Najimudin N."/>
            <person name="Mahadi N.M."/>
            <person name="Illias R.M."/>
        </authorList>
    </citation>
    <scope>NUCLEOTIDE SEQUENCE [LARGE SCALE GENOMIC DNA]</scope>
    <source>
        <strain evidence="4 5">G1</strain>
    </source>
</reference>
<sequence length="261" mass="28938">MMDQNEREQLMMDIRNGHYTGPTSGLARGYAQANLVVLRKKDAYDFLLFCQRNPQSCPLLDVTDVGSAIPKMMGTHADLRTDLPRYRVYRAGVLTEERTEIGELWEEDMVCFLIGCSFTFEEALLANGIPIRHQEENVNVPMYLTSIPCEQAGSFHGNMVVSMRPMSQEYAIRASLVTARFPSVHGAPVHMGDPASIGIETIQKPDFGDSVTIKEGEVPVFWACGVTPQAAAMASKPDLMITHAPGHMYITTKKNEQLGVL</sequence>
<dbReference type="EMBL" id="CP003923">
    <property type="protein sequence ID" value="AIC92811.1"/>
    <property type="molecule type" value="Genomic_DNA"/>
</dbReference>